<dbReference type="EMBL" id="CAJRST010008890">
    <property type="protein sequence ID" value="CAG5897905.1"/>
    <property type="molecule type" value="Genomic_DNA"/>
</dbReference>
<sequence>MHSGPTNESISPTVRRKSWRRATITRRSLPALPNPYQALCKSISTSLPREERLEKLLEASMKASRVKSLAVERTHSTLQSVPKISLESFQKQIDHIQTEWGPLLSSSSASSSGQTVKKAMESVQRAIDRLQAESESWEALLIKHQSKAEELKRTVEMGQETGSISISAPSTVQSSQYLVIQSKPDYQSVLCRQRPMLNTIAMIMDTQCKMVRELLSIKEYSQSLVKETSGRLAEEAGFQDLSSDPLRNLFSAPLQTPTA</sequence>
<dbReference type="PANTHER" id="PTHR14778">
    <property type="entry name" value="KINETOCHORE-ASSOCIATED PROTEIN DSN1 HOMOLOG"/>
    <property type="match status" value="1"/>
</dbReference>
<keyword evidence="4" id="KW-1185">Reference proteome</keyword>
<proteinExistence type="predicted"/>
<evidence type="ECO:0000256" key="1">
    <source>
        <dbReference type="SAM" id="Coils"/>
    </source>
</evidence>
<evidence type="ECO:0000313" key="3">
    <source>
        <dbReference type="EMBL" id="CAG5897905.1"/>
    </source>
</evidence>
<feature type="region of interest" description="Disordered" evidence="2">
    <location>
        <begin position="1"/>
        <end position="26"/>
    </location>
</feature>
<dbReference type="GO" id="GO:0007059">
    <property type="term" value="P:chromosome segregation"/>
    <property type="evidence" value="ECO:0007669"/>
    <property type="project" value="InterPro"/>
</dbReference>
<dbReference type="OrthoDB" id="10044040at2759"/>
<feature type="compositionally biased region" description="Basic residues" evidence="2">
    <location>
        <begin position="14"/>
        <end position="24"/>
    </location>
</feature>
<dbReference type="AlphaFoldDB" id="A0A8S4B185"/>
<gene>
    <name evidence="3" type="ORF">MMEN_LOCUS8931</name>
</gene>
<dbReference type="Proteomes" id="UP000677803">
    <property type="component" value="Unassembled WGS sequence"/>
</dbReference>
<feature type="coiled-coil region" evidence="1">
    <location>
        <begin position="113"/>
        <end position="147"/>
    </location>
</feature>
<dbReference type="InterPro" id="IPR013218">
    <property type="entry name" value="Dsn1/Mis13"/>
</dbReference>
<dbReference type="GO" id="GO:0000444">
    <property type="term" value="C:MIS12/MIND type complex"/>
    <property type="evidence" value="ECO:0007669"/>
    <property type="project" value="InterPro"/>
</dbReference>
<keyword evidence="1" id="KW-0175">Coiled coil</keyword>
<organism evidence="3 4">
    <name type="scientific">Menidia menidia</name>
    <name type="common">Atlantic silverside</name>
    <dbReference type="NCBI Taxonomy" id="238744"/>
    <lineage>
        <taxon>Eukaryota</taxon>
        <taxon>Metazoa</taxon>
        <taxon>Chordata</taxon>
        <taxon>Craniata</taxon>
        <taxon>Vertebrata</taxon>
        <taxon>Euteleostomi</taxon>
        <taxon>Actinopterygii</taxon>
        <taxon>Neopterygii</taxon>
        <taxon>Teleostei</taxon>
        <taxon>Neoteleostei</taxon>
        <taxon>Acanthomorphata</taxon>
        <taxon>Ovalentaria</taxon>
        <taxon>Atherinomorphae</taxon>
        <taxon>Atheriniformes</taxon>
        <taxon>Atherinopsidae</taxon>
        <taxon>Menidiinae</taxon>
        <taxon>Menidia</taxon>
    </lineage>
</organism>
<name>A0A8S4B185_9TELE</name>
<protein>
    <submittedName>
        <fullName evidence="3">(Atlantic silverside) hypothetical protein</fullName>
    </submittedName>
</protein>
<dbReference type="PANTHER" id="PTHR14778:SF2">
    <property type="entry name" value="KINETOCHORE-ASSOCIATED PROTEIN DSN1 HOMOLOG"/>
    <property type="match status" value="1"/>
</dbReference>
<accession>A0A8S4B185</accession>
<comment type="caution">
    <text evidence="3">The sequence shown here is derived from an EMBL/GenBank/DDBJ whole genome shotgun (WGS) entry which is preliminary data.</text>
</comment>
<evidence type="ECO:0000313" key="4">
    <source>
        <dbReference type="Proteomes" id="UP000677803"/>
    </source>
</evidence>
<reference evidence="3" key="1">
    <citation type="submission" date="2021-05" db="EMBL/GenBank/DDBJ databases">
        <authorList>
            <person name="Tigano A."/>
        </authorList>
    </citation>
    <scope>NUCLEOTIDE SEQUENCE</scope>
</reference>
<dbReference type="GO" id="GO:0051301">
    <property type="term" value="P:cell division"/>
    <property type="evidence" value="ECO:0007669"/>
    <property type="project" value="InterPro"/>
</dbReference>
<feature type="compositionally biased region" description="Polar residues" evidence="2">
    <location>
        <begin position="1"/>
        <end position="12"/>
    </location>
</feature>
<evidence type="ECO:0000256" key="2">
    <source>
        <dbReference type="SAM" id="MobiDB-lite"/>
    </source>
</evidence>